<dbReference type="Proteomes" id="UP000054549">
    <property type="component" value="Unassembled WGS sequence"/>
</dbReference>
<keyword evidence="2" id="KW-1185">Reference proteome</keyword>
<dbReference type="AlphaFoldDB" id="A0A0C2SPX1"/>
<name>A0A0C2SPX1_AMAMK</name>
<organism evidence="1 2">
    <name type="scientific">Amanita muscaria (strain Koide BX008)</name>
    <dbReference type="NCBI Taxonomy" id="946122"/>
    <lineage>
        <taxon>Eukaryota</taxon>
        <taxon>Fungi</taxon>
        <taxon>Dikarya</taxon>
        <taxon>Basidiomycota</taxon>
        <taxon>Agaricomycotina</taxon>
        <taxon>Agaricomycetes</taxon>
        <taxon>Agaricomycetidae</taxon>
        <taxon>Agaricales</taxon>
        <taxon>Pluteineae</taxon>
        <taxon>Amanitaceae</taxon>
        <taxon>Amanita</taxon>
    </lineage>
</organism>
<evidence type="ECO:0000313" key="1">
    <source>
        <dbReference type="EMBL" id="KIL56024.1"/>
    </source>
</evidence>
<proteinExistence type="predicted"/>
<dbReference type="HOGENOM" id="CLU_2830679_0_0_1"/>
<protein>
    <submittedName>
        <fullName evidence="1">Uncharacterized protein</fullName>
    </submittedName>
</protein>
<dbReference type="EMBL" id="KN818453">
    <property type="protein sequence ID" value="KIL56024.1"/>
    <property type="molecule type" value="Genomic_DNA"/>
</dbReference>
<reference evidence="1 2" key="1">
    <citation type="submission" date="2014-04" db="EMBL/GenBank/DDBJ databases">
        <title>Evolutionary Origins and Diversification of the Mycorrhizal Mutualists.</title>
        <authorList>
            <consortium name="DOE Joint Genome Institute"/>
            <consortium name="Mycorrhizal Genomics Consortium"/>
            <person name="Kohler A."/>
            <person name="Kuo A."/>
            <person name="Nagy L.G."/>
            <person name="Floudas D."/>
            <person name="Copeland A."/>
            <person name="Barry K.W."/>
            <person name="Cichocki N."/>
            <person name="Veneault-Fourrey C."/>
            <person name="LaButti K."/>
            <person name="Lindquist E.A."/>
            <person name="Lipzen A."/>
            <person name="Lundell T."/>
            <person name="Morin E."/>
            <person name="Murat C."/>
            <person name="Riley R."/>
            <person name="Ohm R."/>
            <person name="Sun H."/>
            <person name="Tunlid A."/>
            <person name="Henrissat B."/>
            <person name="Grigoriev I.V."/>
            <person name="Hibbett D.S."/>
            <person name="Martin F."/>
        </authorList>
    </citation>
    <scope>NUCLEOTIDE SEQUENCE [LARGE SCALE GENOMIC DNA]</scope>
    <source>
        <strain evidence="1 2">Koide BX008</strain>
    </source>
</reference>
<gene>
    <name evidence="1" type="ORF">M378DRAFT_173051</name>
</gene>
<evidence type="ECO:0000313" key="2">
    <source>
        <dbReference type="Proteomes" id="UP000054549"/>
    </source>
</evidence>
<dbReference type="InParanoid" id="A0A0C2SPX1"/>
<accession>A0A0C2SPX1</accession>
<sequence>MAKVQRVLCLDTDEILYEDNRCSFKYIQGDDGIINEAFSVFKVIARTRFLETIPTSTGAYLLVAWS</sequence>